<evidence type="ECO:0000313" key="2">
    <source>
        <dbReference type="Proteomes" id="UP000027586"/>
    </source>
</evidence>
<dbReference type="EMBL" id="CBTN010000053">
    <property type="protein sequence ID" value="CDH58138.1"/>
    <property type="molecule type" value="Genomic_DNA"/>
</dbReference>
<reference evidence="1" key="1">
    <citation type="submission" date="2013-08" db="EMBL/GenBank/DDBJ databases">
        <title>Gene expansion shapes genome architecture in the human pathogen Lichtheimia corymbifera: an evolutionary genomics analysis in the ancient terrestrial Mucorales (Mucoromycotina).</title>
        <authorList>
            <person name="Schwartze V.U."/>
            <person name="Winter S."/>
            <person name="Shelest E."/>
            <person name="Marcet-Houben M."/>
            <person name="Horn F."/>
            <person name="Wehner S."/>
            <person name="Hoffmann K."/>
            <person name="Riege K."/>
            <person name="Sammeth M."/>
            <person name="Nowrousian M."/>
            <person name="Valiante V."/>
            <person name="Linde J."/>
            <person name="Jacobsen I.D."/>
            <person name="Marz M."/>
            <person name="Brakhage A.A."/>
            <person name="Gabaldon T."/>
            <person name="Bocker S."/>
            <person name="Voigt K."/>
        </authorList>
    </citation>
    <scope>NUCLEOTIDE SEQUENCE [LARGE SCALE GENOMIC DNA]</scope>
    <source>
        <strain evidence="1">FSU 9682</strain>
    </source>
</reference>
<dbReference type="AlphaFoldDB" id="A0A068S6X4"/>
<name>A0A068S6X4_9FUNG</name>
<gene>
    <name evidence="1" type="ORF">LCOR_09015.1</name>
</gene>
<dbReference type="Proteomes" id="UP000027586">
    <property type="component" value="Unassembled WGS sequence"/>
</dbReference>
<sequence length="104" mass="11731">MMLNEKHWFNDPIDRNQQYRQVGNVGSAYQEWTSIGSAAVMDSNNDQPRQQRLLHSYQVSLSSKSAAGPALYFSSLFGVPCPTYNCVEFPGIVNDFYDHVASVH</sequence>
<comment type="caution">
    <text evidence="1">The sequence shown here is derived from an EMBL/GenBank/DDBJ whole genome shotgun (WGS) entry which is preliminary data.</text>
</comment>
<evidence type="ECO:0000313" key="1">
    <source>
        <dbReference type="EMBL" id="CDH58138.1"/>
    </source>
</evidence>
<dbReference type="VEuPathDB" id="FungiDB:LCOR_09015.1"/>
<keyword evidence="2" id="KW-1185">Reference proteome</keyword>
<organism evidence="1 2">
    <name type="scientific">Lichtheimia corymbifera JMRC:FSU:9682</name>
    <dbReference type="NCBI Taxonomy" id="1263082"/>
    <lineage>
        <taxon>Eukaryota</taxon>
        <taxon>Fungi</taxon>
        <taxon>Fungi incertae sedis</taxon>
        <taxon>Mucoromycota</taxon>
        <taxon>Mucoromycotina</taxon>
        <taxon>Mucoromycetes</taxon>
        <taxon>Mucorales</taxon>
        <taxon>Lichtheimiaceae</taxon>
        <taxon>Lichtheimia</taxon>
    </lineage>
</organism>
<protein>
    <submittedName>
        <fullName evidence="1">Uncharacterized protein</fullName>
    </submittedName>
</protein>
<accession>A0A068S6X4</accession>
<proteinExistence type="predicted"/>